<evidence type="ECO:0000259" key="1">
    <source>
        <dbReference type="Pfam" id="PF13360"/>
    </source>
</evidence>
<dbReference type="EMBL" id="LT629757">
    <property type="protein sequence ID" value="SDS74388.1"/>
    <property type="molecule type" value="Genomic_DNA"/>
</dbReference>
<protein>
    <submittedName>
        <fullName evidence="2">PQQ-like domain-containing protein</fullName>
    </submittedName>
</protein>
<feature type="domain" description="Pyrrolo-quinoline quinone repeat" evidence="1">
    <location>
        <begin position="244"/>
        <end position="394"/>
    </location>
</feature>
<dbReference type="STRING" id="642780.SAMN04488570_2586"/>
<keyword evidence="3" id="KW-1185">Reference proteome</keyword>
<feature type="domain" description="Pyrrolo-quinoline quinone repeat" evidence="1">
    <location>
        <begin position="98"/>
        <end position="195"/>
    </location>
</feature>
<proteinExistence type="predicted"/>
<reference evidence="3" key="1">
    <citation type="submission" date="2016-10" db="EMBL/GenBank/DDBJ databases">
        <authorList>
            <person name="Varghese N."/>
            <person name="Submissions S."/>
        </authorList>
    </citation>
    <scope>NUCLEOTIDE SEQUENCE [LARGE SCALE GENOMIC DNA]</scope>
    <source>
        <strain evidence="3">DSM 22127</strain>
    </source>
</reference>
<dbReference type="InterPro" id="IPR002372">
    <property type="entry name" value="PQQ_rpt_dom"/>
</dbReference>
<dbReference type="InterPro" id="IPR011047">
    <property type="entry name" value="Quinoprotein_ADH-like_sf"/>
</dbReference>
<evidence type="ECO:0000313" key="3">
    <source>
        <dbReference type="Proteomes" id="UP000198859"/>
    </source>
</evidence>
<sequence>MVALVLAVLGAGVGTWLTRREPTPACGAEVTSYAAVDARSPFLDAAQRRADPDPRRDRLVRTLARDAAPVGEVLGAVGYDYEQLVRVDGFEQGLGVRLRDSPDLTLLDDTTLAPRWRVAVGTQRSAYDADAERYVVVTRPEDRAPEVVVLDADTGRREWCARLDGGALPEAASVSTQLLDDGLVVRAGGRLARLGADGPGWEQQASGDADTLTSWGPDRLLLGGAAVDDLLDPAALASRPAGEALRLLDARTGEARWTRSEPRGSGLHVVGVDEAADRAVVARWTARRGGRTEVRLAALDDRGRQTWSVLPAGGAAFDATVRAGRVLVRAGERWSAYATDDGRRLWGFRVPRSPQFLPYGADLAAVPLLDADHVLVAGTRALHVVDLRDGTRRSLPLPTDGVSTTYWPYQVALTPSLLAVATSTGAVVVRRG</sequence>
<name>A0A1H1UPC5_9ACTN</name>
<dbReference type="AlphaFoldDB" id="A0A1H1UPC5"/>
<dbReference type="SUPFAM" id="SSF50998">
    <property type="entry name" value="Quinoprotein alcohol dehydrogenase-like"/>
    <property type="match status" value="1"/>
</dbReference>
<evidence type="ECO:0000313" key="2">
    <source>
        <dbReference type="EMBL" id="SDS74388.1"/>
    </source>
</evidence>
<dbReference type="Gene3D" id="2.130.10.10">
    <property type="entry name" value="YVTN repeat-like/Quinoprotein amine dehydrogenase"/>
    <property type="match status" value="1"/>
</dbReference>
<dbReference type="InterPro" id="IPR015943">
    <property type="entry name" value="WD40/YVTN_repeat-like_dom_sf"/>
</dbReference>
<dbReference type="Pfam" id="PF13360">
    <property type="entry name" value="PQQ_2"/>
    <property type="match status" value="2"/>
</dbReference>
<organism evidence="2 3">
    <name type="scientific">Nocardioides scoriae</name>
    <dbReference type="NCBI Taxonomy" id="642780"/>
    <lineage>
        <taxon>Bacteria</taxon>
        <taxon>Bacillati</taxon>
        <taxon>Actinomycetota</taxon>
        <taxon>Actinomycetes</taxon>
        <taxon>Propionibacteriales</taxon>
        <taxon>Nocardioidaceae</taxon>
        <taxon>Nocardioides</taxon>
    </lineage>
</organism>
<gene>
    <name evidence="2" type="ORF">SAMN04488570_2586</name>
</gene>
<dbReference type="Proteomes" id="UP000198859">
    <property type="component" value="Chromosome I"/>
</dbReference>
<accession>A0A1H1UPC5</accession>